<gene>
    <name evidence="2" type="ORF">QQF64_001692</name>
</gene>
<evidence type="ECO:0000313" key="3">
    <source>
        <dbReference type="Proteomes" id="UP001558613"/>
    </source>
</evidence>
<proteinExistence type="predicted"/>
<dbReference type="EMBL" id="JAYMGO010000001">
    <property type="protein sequence ID" value="KAL1282889.1"/>
    <property type="molecule type" value="Genomic_DNA"/>
</dbReference>
<evidence type="ECO:0000313" key="2">
    <source>
        <dbReference type="EMBL" id="KAL1282889.1"/>
    </source>
</evidence>
<keyword evidence="3" id="KW-1185">Reference proteome</keyword>
<reference evidence="2 3" key="1">
    <citation type="submission" date="2023-09" db="EMBL/GenBank/DDBJ databases">
        <authorList>
            <person name="Wang M."/>
        </authorList>
    </citation>
    <scope>NUCLEOTIDE SEQUENCE [LARGE SCALE GENOMIC DNA]</scope>
    <source>
        <strain evidence="2">GT-2023</strain>
        <tissue evidence="2">Liver</tissue>
    </source>
</reference>
<feature type="compositionally biased region" description="Polar residues" evidence="1">
    <location>
        <begin position="106"/>
        <end position="120"/>
    </location>
</feature>
<evidence type="ECO:0000256" key="1">
    <source>
        <dbReference type="SAM" id="MobiDB-lite"/>
    </source>
</evidence>
<comment type="caution">
    <text evidence="2">The sequence shown here is derived from an EMBL/GenBank/DDBJ whole genome shotgun (WGS) entry which is preliminary data.</text>
</comment>
<sequence>MDGWMDGWMDGQINALMDGWMDGWTVKCMKYLQFLSFMFVFFPSVSEQKNDENFFSSSVFVIQHLLLLASARWETGPLEFGYMQTCRTFPAISGPYPLPPPPPRPSINTESLLTPNNPSTALPERRGFLYGSEQMKDTEGLKGTRPSAAAGKHTHAHREREKGAQPSKHTRNT</sequence>
<feature type="region of interest" description="Disordered" evidence="1">
    <location>
        <begin position="99"/>
        <end position="173"/>
    </location>
</feature>
<dbReference type="Proteomes" id="UP001558613">
    <property type="component" value="Unassembled WGS sequence"/>
</dbReference>
<accession>A0ABR3P184</accession>
<name>A0ABR3P184_9TELE</name>
<organism evidence="2 3">
    <name type="scientific">Cirrhinus molitorella</name>
    <name type="common">mud carp</name>
    <dbReference type="NCBI Taxonomy" id="172907"/>
    <lineage>
        <taxon>Eukaryota</taxon>
        <taxon>Metazoa</taxon>
        <taxon>Chordata</taxon>
        <taxon>Craniata</taxon>
        <taxon>Vertebrata</taxon>
        <taxon>Euteleostomi</taxon>
        <taxon>Actinopterygii</taxon>
        <taxon>Neopterygii</taxon>
        <taxon>Teleostei</taxon>
        <taxon>Ostariophysi</taxon>
        <taxon>Cypriniformes</taxon>
        <taxon>Cyprinidae</taxon>
        <taxon>Labeoninae</taxon>
        <taxon>Labeonini</taxon>
        <taxon>Cirrhinus</taxon>
    </lineage>
</organism>
<protein>
    <submittedName>
        <fullName evidence="2">Uncharacterized protein</fullName>
    </submittedName>
</protein>